<dbReference type="EMBL" id="CM046120">
    <property type="protein sequence ID" value="KAI8437609.1"/>
    <property type="molecule type" value="Genomic_DNA"/>
</dbReference>
<comment type="caution">
    <text evidence="1">The sequence shown here is derived from an EMBL/GenBank/DDBJ whole genome shotgun (WGS) entry which is preliminary data.</text>
</comment>
<sequence length="1470" mass="162536">MWTKRVQLWRFMLCAAFAAALVAAARDSSEKHDSSEVSIDIDTKEADSAEDTGNTEDADSKENAPSVEVADEPYVAHASIEVERSNAENEQSEEAQADEPQDSKEEDKQDSNADSKETDDFEGDAATEEASTEQEAGEDADESDDKSEEAASSSEEQVKDDGGDDSHAQEDDEGSQEKAESEEKEESDDDKEQSKEDTTTEDKDESGNEEQSEEEPTAQDNETSEDSKEESDEEQAVEDTKEDDSDKSGEETNEVDKSGEEDTTEEEAVAEPVEKETAVESAADEDTQASVEGEQTSEEGEEASEDGEQASDNEKDDEETSETSEQTSQDEEGSPEAETVEKEEAAEEELLNVPEIPENLRSRDHISQILRLDEETSAEPSPAYFNILMHGKDPEVLDGTQLAADWTFSGLQKFGQGLEERLRGLRHPSKILEKVNIVEIPGILEVRKQVSRVFPFNDACQWFIDRADIIFLVYDPSKLDVGPETEAILDQLKGRESQTRIVLNKADSVKPEELMRVQSALIWNISPLMSSAQPPVMYTVSLWSMPFEAGAPVRLLQAQERELLRDLRQAIDKRIENKISSARRFAVRVRNHAKMVDCYLTTYYNHKTIFGNKKLIADAIIENPQNYHIYEGLSTLTNISRYDLPDPETYRDFFRLNPLYEFQQLAATCTYFRGCPINRLDVAIAYDLPEIVGKYKKMVETSTPQGMPKRNINRLSNTVKGKGKKGGQALHPKSIVCNVEFNNGTKFDVLSCMKGTLIEINEDDEHHTAIKTPLYDLHTKYSGKLVNFVGFLLPVQYADLSVTASHLFTRKSASIFDVSHMLQTNVRGKDCVTWFESLCPVDLRGMANGSSSLTVFLTDQGGIIDDLIVTKVNDETLYIVSNAGRLDVDKAHMIDTSDKLRQQGKDVTVEFWDVSERALIAIQGPKAASLFQSLTDFPLTDLTFMSSRVCAVAGVEGCRVTRCGYTGEDGVEVSIPAEQANHVTEALLESTEIKLAGLAVRDSLRLEAGLCLYGNDIDETVTPVEANLTWLISKRRRGEANFPGADIILRQIKEGVGKRRVGIRMESGAPARKDAILKNANTLEVVGKITSGCPSPSLGGNVAMGYVAESLKKSGTPLLVNIRGQDHPYPEVKKGKPAPDTFLVAATKFPDKPAPAQCLVFEDAVNGVKAAKTAGMQVVMVPDARLDRSLTKEATLVLDSLEDFKPEVFDTEELYTVAFQNIVSKFGKNYTYELKVSLMGSQAHETADRIIKALDLPLSRDEFVDISKKEFADLFPTTEVLPGARRLIEHLHKHNIPIGLATSSSVESYELKTNHHQQLFSLFPFKTFGSDSEVRQGKPSPDIFFVAAGRFPDKPDPSKCLVFEDSVNGVKAAKAAGMQVVMVPDSRLDKSYTKEATLVLNSLEDFKPECLVFEDSLNGVLAGRAAGMQVVMVPDTRLDRSLAVEAGATLVLSSMEDFRPELFGLPPYLH</sequence>
<reference evidence="1 2" key="1">
    <citation type="journal article" date="2022" name="Genome Biol. Evol.">
        <title>The Spruce Budworm Genome: Reconstructing the Evolutionary History of Antifreeze Proteins.</title>
        <authorList>
            <person name="Beliveau C."/>
            <person name="Gagne P."/>
            <person name="Picq S."/>
            <person name="Vernygora O."/>
            <person name="Keeling C.I."/>
            <person name="Pinkney K."/>
            <person name="Doucet D."/>
            <person name="Wen F."/>
            <person name="Johnston J.S."/>
            <person name="Maaroufi H."/>
            <person name="Boyle B."/>
            <person name="Laroche J."/>
            <person name="Dewar K."/>
            <person name="Juretic N."/>
            <person name="Blackburn G."/>
            <person name="Nisole A."/>
            <person name="Brunet B."/>
            <person name="Brandao M."/>
            <person name="Lumley L."/>
            <person name="Duan J."/>
            <person name="Quan G."/>
            <person name="Lucarotti C.J."/>
            <person name="Roe A.D."/>
            <person name="Sperling F.A.H."/>
            <person name="Levesque R.C."/>
            <person name="Cusson M."/>
        </authorList>
    </citation>
    <scope>NUCLEOTIDE SEQUENCE [LARGE SCALE GENOMIC DNA]</scope>
    <source>
        <strain evidence="1">Glfc:IPQL:Cfum</strain>
    </source>
</reference>
<name>A0ACC0KMB0_CHOFU</name>
<dbReference type="Proteomes" id="UP001064048">
    <property type="component" value="Chromosome 20"/>
</dbReference>
<protein>
    <submittedName>
        <fullName evidence="1">Uncharacterized protein</fullName>
    </submittedName>
</protein>
<keyword evidence="2" id="KW-1185">Reference proteome</keyword>
<proteinExistence type="predicted"/>
<gene>
    <name evidence="1" type="ORF">MSG28_011876</name>
</gene>
<accession>A0ACC0KMB0</accession>
<organism evidence="1 2">
    <name type="scientific">Choristoneura fumiferana</name>
    <name type="common">Spruce budworm moth</name>
    <name type="synonym">Archips fumiferana</name>
    <dbReference type="NCBI Taxonomy" id="7141"/>
    <lineage>
        <taxon>Eukaryota</taxon>
        <taxon>Metazoa</taxon>
        <taxon>Ecdysozoa</taxon>
        <taxon>Arthropoda</taxon>
        <taxon>Hexapoda</taxon>
        <taxon>Insecta</taxon>
        <taxon>Pterygota</taxon>
        <taxon>Neoptera</taxon>
        <taxon>Endopterygota</taxon>
        <taxon>Lepidoptera</taxon>
        <taxon>Glossata</taxon>
        <taxon>Ditrysia</taxon>
        <taxon>Tortricoidea</taxon>
        <taxon>Tortricidae</taxon>
        <taxon>Tortricinae</taxon>
        <taxon>Choristoneura</taxon>
    </lineage>
</organism>
<evidence type="ECO:0000313" key="2">
    <source>
        <dbReference type="Proteomes" id="UP001064048"/>
    </source>
</evidence>
<evidence type="ECO:0000313" key="1">
    <source>
        <dbReference type="EMBL" id="KAI8437609.1"/>
    </source>
</evidence>